<dbReference type="GO" id="GO:0046677">
    <property type="term" value="P:response to antibiotic"/>
    <property type="evidence" value="ECO:0007669"/>
    <property type="project" value="UniProtKB-KW"/>
</dbReference>
<accession>A0A852VD75</accession>
<feature type="transmembrane region" description="Helical" evidence="6">
    <location>
        <begin position="100"/>
        <end position="125"/>
    </location>
</feature>
<dbReference type="AlphaFoldDB" id="A0A852VD75"/>
<dbReference type="PANTHER" id="PTHR43229">
    <property type="entry name" value="NODULATION PROTEIN J"/>
    <property type="match status" value="1"/>
</dbReference>
<keyword evidence="5" id="KW-0046">Antibiotic resistance</keyword>
<gene>
    <name evidence="8" type="ORF">HDA43_006342</name>
</gene>
<protein>
    <submittedName>
        <fullName evidence="8">ABC-2 type transport system permease protein</fullName>
    </submittedName>
</protein>
<feature type="transmembrane region" description="Helical" evidence="6">
    <location>
        <begin position="50"/>
        <end position="74"/>
    </location>
</feature>
<dbReference type="PANTHER" id="PTHR43229:SF2">
    <property type="entry name" value="NODULATION PROTEIN J"/>
    <property type="match status" value="1"/>
</dbReference>
<keyword evidence="3 6" id="KW-1133">Transmembrane helix</keyword>
<evidence type="ECO:0000256" key="1">
    <source>
        <dbReference type="ARBA" id="ARBA00004141"/>
    </source>
</evidence>
<evidence type="ECO:0000259" key="7">
    <source>
        <dbReference type="PROSITE" id="PS51012"/>
    </source>
</evidence>
<feature type="transmembrane region" description="Helical" evidence="6">
    <location>
        <begin position="18"/>
        <end position="38"/>
    </location>
</feature>
<dbReference type="InterPro" id="IPR051784">
    <property type="entry name" value="Nod_factor_ABC_transporter"/>
</dbReference>
<dbReference type="Pfam" id="PF12698">
    <property type="entry name" value="ABC2_membrane_3"/>
    <property type="match status" value="1"/>
</dbReference>
<dbReference type="GO" id="GO:0043190">
    <property type="term" value="C:ATP-binding cassette (ABC) transporter complex"/>
    <property type="evidence" value="ECO:0007669"/>
    <property type="project" value="InterPro"/>
</dbReference>
<evidence type="ECO:0000256" key="6">
    <source>
        <dbReference type="SAM" id="Phobius"/>
    </source>
</evidence>
<dbReference type="EMBL" id="JACCCO010000003">
    <property type="protein sequence ID" value="NYF44115.1"/>
    <property type="molecule type" value="Genomic_DNA"/>
</dbReference>
<dbReference type="PROSITE" id="PS51012">
    <property type="entry name" value="ABC_TM2"/>
    <property type="match status" value="1"/>
</dbReference>
<keyword evidence="2 6" id="KW-0812">Transmembrane</keyword>
<evidence type="ECO:0000313" key="9">
    <source>
        <dbReference type="Proteomes" id="UP000576393"/>
    </source>
</evidence>
<evidence type="ECO:0000256" key="3">
    <source>
        <dbReference type="ARBA" id="ARBA00022989"/>
    </source>
</evidence>
<comment type="subcellular location">
    <subcellularLocation>
        <location evidence="1">Membrane</location>
        <topology evidence="1">Multi-pass membrane protein</topology>
    </subcellularLocation>
</comment>
<dbReference type="InterPro" id="IPR000412">
    <property type="entry name" value="ABC_2_transport"/>
</dbReference>
<keyword evidence="9" id="KW-1185">Reference proteome</keyword>
<dbReference type="InterPro" id="IPR013525">
    <property type="entry name" value="ABC2_TM"/>
</dbReference>
<keyword evidence="4 6" id="KW-0472">Membrane</keyword>
<evidence type="ECO:0000256" key="5">
    <source>
        <dbReference type="ARBA" id="ARBA00023251"/>
    </source>
</evidence>
<feature type="transmembrane region" description="Helical" evidence="6">
    <location>
        <begin position="164"/>
        <end position="182"/>
    </location>
</feature>
<feature type="transmembrane region" description="Helical" evidence="6">
    <location>
        <begin position="131"/>
        <end position="152"/>
    </location>
</feature>
<dbReference type="Proteomes" id="UP000576393">
    <property type="component" value="Unassembled WGS sequence"/>
</dbReference>
<feature type="domain" description="ABC transmembrane type-2" evidence="7">
    <location>
        <begin position="17"/>
        <end position="240"/>
    </location>
</feature>
<dbReference type="GO" id="GO:0140359">
    <property type="term" value="F:ABC-type transporter activity"/>
    <property type="evidence" value="ECO:0007669"/>
    <property type="project" value="InterPro"/>
</dbReference>
<dbReference type="RefSeq" id="WP_179828011.1">
    <property type="nucleotide sequence ID" value="NZ_JACCCO010000003.1"/>
</dbReference>
<proteinExistence type="predicted"/>
<comment type="caution">
    <text evidence="8">The sequence shown here is derived from an EMBL/GenBank/DDBJ whole genome shotgun (WGS) entry which is preliminary data.</text>
</comment>
<name>A0A852VD75_9ACTN</name>
<sequence>MTDYIRIELLRMLRNKRYVIFVVAFPVAFYLVFSGIYGGEVAAGGLSGKAYFMVSMSAYGALAASLMSTAVPWAQERGSGWLRQLQITPLSGWKIITTKLVASMLLVLPAILLVCAAAVLVQGVSLPPGRWLGLLAAMWLGVAPFAALGLTIGSLLPPDTAQPVSMIGMFGLALLGGLWIPLEVMPEGMRSVARVLPSAEYAGMGRGIVAGDGLPAGDALAVVVWAAVLGVIAILAYRRATARA</sequence>
<feature type="transmembrane region" description="Helical" evidence="6">
    <location>
        <begin position="219"/>
        <end position="237"/>
    </location>
</feature>
<dbReference type="PIRSF" id="PIRSF006648">
    <property type="entry name" value="DrrB"/>
    <property type="match status" value="1"/>
</dbReference>
<reference evidence="8 9" key="1">
    <citation type="submission" date="2020-07" db="EMBL/GenBank/DDBJ databases">
        <title>Sequencing the genomes of 1000 actinobacteria strains.</title>
        <authorList>
            <person name="Klenk H.-P."/>
        </authorList>
    </citation>
    <scope>NUCLEOTIDE SEQUENCE [LARGE SCALE GENOMIC DNA]</scope>
    <source>
        <strain evidence="8 9">DSM 45763</strain>
    </source>
</reference>
<organism evidence="8 9">
    <name type="scientific">Streptosporangium sandarakinum</name>
    <dbReference type="NCBI Taxonomy" id="1260955"/>
    <lineage>
        <taxon>Bacteria</taxon>
        <taxon>Bacillati</taxon>
        <taxon>Actinomycetota</taxon>
        <taxon>Actinomycetes</taxon>
        <taxon>Streptosporangiales</taxon>
        <taxon>Streptosporangiaceae</taxon>
        <taxon>Streptosporangium</taxon>
    </lineage>
</organism>
<dbReference type="InterPro" id="IPR047817">
    <property type="entry name" value="ABC2_TM_bact-type"/>
</dbReference>
<evidence type="ECO:0000256" key="4">
    <source>
        <dbReference type="ARBA" id="ARBA00023136"/>
    </source>
</evidence>
<evidence type="ECO:0000256" key="2">
    <source>
        <dbReference type="ARBA" id="ARBA00022692"/>
    </source>
</evidence>
<evidence type="ECO:0000313" key="8">
    <source>
        <dbReference type="EMBL" id="NYF44115.1"/>
    </source>
</evidence>